<dbReference type="CDD" id="cd11300">
    <property type="entry name" value="Fut8_like"/>
    <property type="match status" value="1"/>
</dbReference>
<organism evidence="9 10">
    <name type="scientific">Hypsibius exemplaris</name>
    <name type="common">Freshwater tardigrade</name>
    <dbReference type="NCBI Taxonomy" id="2072580"/>
    <lineage>
        <taxon>Eukaryota</taxon>
        <taxon>Metazoa</taxon>
        <taxon>Ecdysozoa</taxon>
        <taxon>Tardigrada</taxon>
        <taxon>Eutardigrada</taxon>
        <taxon>Parachela</taxon>
        <taxon>Hypsibioidea</taxon>
        <taxon>Hypsibiidae</taxon>
        <taxon>Hypsibius</taxon>
    </lineage>
</organism>
<dbReference type="EMBL" id="MTYJ01000096">
    <property type="protein sequence ID" value="OQV14953.1"/>
    <property type="molecule type" value="Genomic_DNA"/>
</dbReference>
<evidence type="ECO:0000256" key="2">
    <source>
        <dbReference type="ARBA" id="ARBA00022676"/>
    </source>
</evidence>
<keyword evidence="3 5" id="KW-0808">Transferase</keyword>
<keyword evidence="2 5" id="KW-0328">Glycosyltransferase</keyword>
<evidence type="ECO:0000256" key="4">
    <source>
        <dbReference type="PROSITE-ProRule" id="PRU00192"/>
    </source>
</evidence>
<dbReference type="FunFam" id="3.40.50.11350:FF:000001">
    <property type="entry name" value="Alpha-(1,6)-fucosyltransferase"/>
    <property type="match status" value="1"/>
</dbReference>
<dbReference type="AlphaFoldDB" id="A0A1W0WIK6"/>
<evidence type="ECO:0000256" key="1">
    <source>
        <dbReference type="ARBA" id="ARBA00022443"/>
    </source>
</evidence>
<gene>
    <name evidence="9" type="ORF">BV898_10857</name>
</gene>
<feature type="domain" description="SH3" evidence="7">
    <location>
        <begin position="513"/>
        <end position="574"/>
    </location>
</feature>
<comment type="similarity">
    <text evidence="5">Belongs to the glycosyltransferase 23 family.</text>
</comment>
<dbReference type="InterPro" id="IPR036028">
    <property type="entry name" value="SH3-like_dom_sf"/>
</dbReference>
<accession>A0A1W0WIK6</accession>
<reference evidence="10" key="1">
    <citation type="submission" date="2017-01" db="EMBL/GenBank/DDBJ databases">
        <title>Comparative genomics of anhydrobiosis in the tardigrade Hypsibius dujardini.</title>
        <authorList>
            <person name="Yoshida Y."/>
            <person name="Koutsovoulos G."/>
            <person name="Laetsch D."/>
            <person name="Stevens L."/>
            <person name="Kumar S."/>
            <person name="Horikawa D."/>
            <person name="Ishino K."/>
            <person name="Komine S."/>
            <person name="Tomita M."/>
            <person name="Blaxter M."/>
            <person name="Arakawa K."/>
        </authorList>
    </citation>
    <scope>NUCLEOTIDE SEQUENCE [LARGE SCALE GENOMIC DNA]</scope>
    <source>
        <strain evidence="10">Z151</strain>
    </source>
</reference>
<keyword evidence="1 4" id="KW-0728">SH3 domain</keyword>
<comment type="caution">
    <text evidence="9">The sequence shown here is derived from an EMBL/GenBank/DDBJ whole genome shotgun (WGS) entry which is preliminary data.</text>
</comment>
<dbReference type="Pfam" id="PF19745">
    <property type="entry name" value="FUT8_N_cat"/>
    <property type="match status" value="1"/>
</dbReference>
<dbReference type="InterPro" id="IPR027350">
    <property type="entry name" value="GT23_dom"/>
</dbReference>
<dbReference type="GO" id="GO:0046921">
    <property type="term" value="F:alpha-(1-&gt;6)-fucosyltransferase activity"/>
    <property type="evidence" value="ECO:0007669"/>
    <property type="project" value="TreeGrafter"/>
</dbReference>
<evidence type="ECO:0000259" key="8">
    <source>
        <dbReference type="PROSITE" id="PS51659"/>
    </source>
</evidence>
<dbReference type="OrthoDB" id="2014825at2759"/>
<dbReference type="Gene3D" id="2.30.30.40">
    <property type="entry name" value="SH3 Domains"/>
    <property type="match status" value="1"/>
</dbReference>
<feature type="coiled-coil region" evidence="6">
    <location>
        <begin position="63"/>
        <end position="90"/>
    </location>
</feature>
<dbReference type="PANTHER" id="PTHR13132">
    <property type="entry name" value="ALPHA- 1,6 -FUCOSYLTRANSFERASE"/>
    <property type="match status" value="1"/>
</dbReference>
<dbReference type="PROSITE" id="PS50002">
    <property type="entry name" value="SH3"/>
    <property type="match status" value="1"/>
</dbReference>
<feature type="region of interest" description="Important for donor substrate binding" evidence="5">
    <location>
        <begin position="376"/>
        <end position="377"/>
    </location>
</feature>
<keyword evidence="6" id="KW-0175">Coiled coil</keyword>
<dbReference type="Proteomes" id="UP000192578">
    <property type="component" value="Unassembled WGS sequence"/>
</dbReference>
<evidence type="ECO:0000256" key="6">
    <source>
        <dbReference type="SAM" id="Coils"/>
    </source>
</evidence>
<dbReference type="GO" id="GO:0006487">
    <property type="term" value="P:protein N-linked glycosylation"/>
    <property type="evidence" value="ECO:0007669"/>
    <property type="project" value="TreeGrafter"/>
</dbReference>
<evidence type="ECO:0000259" key="7">
    <source>
        <dbReference type="PROSITE" id="PS50002"/>
    </source>
</evidence>
<evidence type="ECO:0000313" key="10">
    <source>
        <dbReference type="Proteomes" id="UP000192578"/>
    </source>
</evidence>
<dbReference type="Pfam" id="PF14604">
    <property type="entry name" value="SH3_9"/>
    <property type="match status" value="1"/>
</dbReference>
<dbReference type="InterPro" id="IPR001452">
    <property type="entry name" value="SH3_domain"/>
</dbReference>
<feature type="domain" description="GT23" evidence="8">
    <location>
        <begin position="211"/>
        <end position="504"/>
    </location>
</feature>
<name>A0A1W0WIK6_HYPEX</name>
<sequence>MAGMVANYTQLKRFVAVGVALWFLMLFGLSRMFLSSESDSEHVGKSLEQVLGRIATAGEKQQFKTAMDKIEKLQQQNDILQRRLQDLRNPALQRPVAEIGHAAADGGEYLVPSKEFEYSRRKLENGIVEFWRYASTHLKDLYETKDSNAAKALAKQMLDFMGEHKGVILADINNLESAAGITEWKLQKSLEMTRIVQNRLKNLQNPRNCAEARRLRCSINKACGLGCQLHHATYCLIAGYALNRTVILESKGWRYSKKGWESVFLPLTKTCKSSDIGTPRAWRDDPENDKEPVIELPIVDNIQGASGNNKRPLWLPLAVPRDLFTRIHAFHKNPPIWWMGQIVSYLWRLQPSTQKILNELTTKMVFASPIVGVHVRRTDKVGTEAAKHEVSEYMEHVKAYFDQLDVTKKTAVRRVYVATDDSAAFHEIKKNYPDYEILGNTDSMDSAALNKRYSDASLIGVITDVHFLSQSDHLVCTFSSQVCRLAYELMQARLPDAADFYNSLDDVYYYGGQNGHNVRAILPHQAANPEEISFDKGDLLGLAGNHWDGYSVAQHKVTDRKGKFPSYKAEEHFVKYDMPHYEDRSDL</sequence>
<dbReference type="Gene3D" id="1.10.287.1060">
    <property type="entry name" value="ESAT-6-like"/>
    <property type="match status" value="1"/>
</dbReference>
<evidence type="ECO:0000256" key="3">
    <source>
        <dbReference type="ARBA" id="ARBA00022679"/>
    </source>
</evidence>
<dbReference type="PROSITE" id="PS51659">
    <property type="entry name" value="GT23"/>
    <property type="match status" value="1"/>
</dbReference>
<evidence type="ECO:0000313" key="9">
    <source>
        <dbReference type="EMBL" id="OQV14953.1"/>
    </source>
</evidence>
<dbReference type="InterPro" id="IPR045573">
    <property type="entry name" value="Fut8_N_cat"/>
</dbReference>
<keyword evidence="10" id="KW-1185">Reference proteome</keyword>
<proteinExistence type="inferred from homology"/>
<dbReference type="SMART" id="SM00326">
    <property type="entry name" value="SH3"/>
    <property type="match status" value="1"/>
</dbReference>
<dbReference type="Gene3D" id="3.40.50.11350">
    <property type="match status" value="1"/>
</dbReference>
<dbReference type="SUPFAM" id="SSF50044">
    <property type="entry name" value="SH3-domain"/>
    <property type="match status" value="1"/>
</dbReference>
<dbReference type="PANTHER" id="PTHR13132:SF29">
    <property type="entry name" value="ALPHA-(1,6)-FUCOSYLTRANSFERASE"/>
    <property type="match status" value="1"/>
</dbReference>
<evidence type="ECO:0000256" key="5">
    <source>
        <dbReference type="PROSITE-ProRule" id="PRU00992"/>
    </source>
</evidence>
<protein>
    <submittedName>
        <fullName evidence="9">Alpha-(1,6)-fucosyltransferase</fullName>
    </submittedName>
</protein>